<proteinExistence type="predicted"/>
<dbReference type="PATRIC" id="fig|1514904.3.peg.356"/>
<dbReference type="AlphaFoldDB" id="A0A0N0E7T5"/>
<dbReference type="InterPro" id="IPR000383">
    <property type="entry name" value="Xaa-Pro-like_dom"/>
</dbReference>
<dbReference type="ESTHER" id="9rhob-a0a0n0e7t5">
    <property type="family name" value="Atu1826-like"/>
</dbReference>
<reference evidence="2 3" key="1">
    <citation type="submission" date="2015-01" db="EMBL/GenBank/DDBJ databases">
        <title>Ahrensia donghaiensis sp. nov., a novel dimethylsulphoniopropionate-cleavage bacterium isolated from seawater and emended descriptions of the genus Ahrensia and Ahrensia kielensis.</title>
        <authorList>
            <person name="Liu J."/>
        </authorList>
    </citation>
    <scope>NUCLEOTIDE SEQUENCE [LARGE SCALE GENOMIC DNA]</scope>
    <source>
        <strain evidence="2 3">LZD062</strain>
    </source>
</reference>
<evidence type="ECO:0000259" key="1">
    <source>
        <dbReference type="Pfam" id="PF02129"/>
    </source>
</evidence>
<dbReference type="PANTHER" id="PTHR42103:SF2">
    <property type="entry name" value="AB HYDROLASE-1 DOMAIN-CONTAINING PROTEIN"/>
    <property type="match status" value="1"/>
</dbReference>
<dbReference type="STRING" id="1514904.SU32_07685"/>
<dbReference type="Gene3D" id="3.40.50.1820">
    <property type="entry name" value="alpha/beta hydrolase"/>
    <property type="match status" value="1"/>
</dbReference>
<dbReference type="Proteomes" id="UP000038011">
    <property type="component" value="Unassembled WGS sequence"/>
</dbReference>
<dbReference type="InterPro" id="IPR029058">
    <property type="entry name" value="AB_hydrolase_fold"/>
</dbReference>
<accession>A0A0N0E7T5</accession>
<name>A0A0N0E7T5_9HYPH</name>
<evidence type="ECO:0000313" key="3">
    <source>
        <dbReference type="Proteomes" id="UP000038011"/>
    </source>
</evidence>
<feature type="domain" description="Xaa-Pro dipeptidyl-peptidase-like" evidence="1">
    <location>
        <begin position="17"/>
        <end position="138"/>
    </location>
</feature>
<dbReference type="EMBL" id="JXMU01000010">
    <property type="protein sequence ID" value="KPB01462.1"/>
    <property type="molecule type" value="Genomic_DNA"/>
</dbReference>
<dbReference type="Pfam" id="PF02129">
    <property type="entry name" value="Peptidase_S15"/>
    <property type="match status" value="1"/>
</dbReference>
<gene>
    <name evidence="2" type="ORF">SU32_07685</name>
</gene>
<dbReference type="GO" id="GO:0016787">
    <property type="term" value="F:hydrolase activity"/>
    <property type="evidence" value="ECO:0007669"/>
    <property type="project" value="UniProtKB-KW"/>
</dbReference>
<dbReference type="RefSeq" id="WP_053998769.1">
    <property type="nucleotide sequence ID" value="NZ_JXMU01000010.1"/>
</dbReference>
<evidence type="ECO:0000313" key="2">
    <source>
        <dbReference type="EMBL" id="KPB01462.1"/>
    </source>
</evidence>
<organism evidence="2 3">
    <name type="scientific">Ahrensia marina</name>
    <dbReference type="NCBI Taxonomy" id="1514904"/>
    <lineage>
        <taxon>Bacteria</taxon>
        <taxon>Pseudomonadati</taxon>
        <taxon>Pseudomonadota</taxon>
        <taxon>Alphaproteobacteria</taxon>
        <taxon>Hyphomicrobiales</taxon>
        <taxon>Ahrensiaceae</taxon>
        <taxon>Ahrensia</taxon>
    </lineage>
</organism>
<protein>
    <submittedName>
        <fullName evidence="2">Alpha/beta hydrolase</fullName>
    </submittedName>
</protein>
<comment type="caution">
    <text evidence="2">The sequence shown here is derived from an EMBL/GenBank/DDBJ whole genome shotgun (WGS) entry which is preliminary data.</text>
</comment>
<sequence length="224" mass="24990">MPEVIFNGPAGRLEGRYQPAADKHAPIAMILHPHPQFGGTMNNKIIYDLFYMFQQRGFTTLRFNFRSIGRSQGEFDHGVGELSDAASALDWVQSLHPEARACWVAGYSFGAWIGMQLLMRRPEIEGFMSIAPQPNTYDFAFLAPCPSSGLIIHGSEDRVAPPTAVQGLVEKLHLQKGILITQKTMEGANHFFQGQEDALIENCSEYLDARLRGELVPDVIKKLK</sequence>
<dbReference type="OrthoDB" id="9800435at2"/>
<keyword evidence="2" id="KW-0378">Hydrolase</keyword>
<keyword evidence="3" id="KW-1185">Reference proteome</keyword>
<dbReference type="PANTHER" id="PTHR42103">
    <property type="entry name" value="ALPHA/BETA-HYDROLASES SUPERFAMILY PROTEIN"/>
    <property type="match status" value="1"/>
</dbReference>
<dbReference type="SUPFAM" id="SSF53474">
    <property type="entry name" value="alpha/beta-Hydrolases"/>
    <property type="match status" value="1"/>
</dbReference>